<sequence length="671" mass="73019">MDVAPRSTLDDFFAAARLKKEDMVTTRDILKGMASVVLEARVDRTLRVGMVVETQESSEDLDCINQLAVYKVLHNATGSELLARALTAMGWSEAGLAQATMVQTLGAVLGNHDATVEMVYNRIPTRLAMLRGLVNLKPDWHLSPGKAEYTPTRQVYIRNTRIICDLDSVADKALFDAGLTLSGFQFKIKTLTVEVVDARISTEKVTLLADVSFSPPALDAVAVDLQMAINLSSTSDTKEAYFLFSEESSLDNVLGVLGKNDGTVALAGVKLPFFSTTEDADDTSRHAVDSLSLAPGSMGFVLSQYGRVETDVVLDRIFFNAELESWIDVLLLGLKSTTLQDPQIRVNIASPFDNDLRRVRVDVDFALELPSSYTVRTRLSAIPLVRKGDYEYRLDLWSIGESVPSIDSALSGVYVRHVSGGLVHENGKWRFGDWNAGVWLPKFELVPGAVSLVDVDILITNYGQIQVEAHGAVYLPSPLTTIYTRAGAVTLQNILTGLHLGTYDDLPIVGQVLLTELRSLSAVTSPSVAGKPLTLNAFFVRLYHPKITVGGLEFKDVEFMFDVRWVVGEDGKRVRQKQISLSAYKLGDGNLQASIVYDGGKDTLVAALLPVRPVTIGQMLSACLPAAFRGLGMIKSVVDTLQFRGSSIGFKTKDGLDINPPGLPPPVPPAQ</sequence>
<dbReference type="Proteomes" id="UP001305647">
    <property type="component" value="Unassembled WGS sequence"/>
</dbReference>
<name>A0AAN6PTD6_9PEZI</name>
<gene>
    <name evidence="1" type="ORF">N658DRAFT_527578</name>
</gene>
<keyword evidence="2" id="KW-1185">Reference proteome</keyword>
<proteinExistence type="predicted"/>
<reference evidence="1" key="1">
    <citation type="journal article" date="2023" name="Mol. Phylogenet. Evol.">
        <title>Genome-scale phylogeny and comparative genomics of the fungal order Sordariales.</title>
        <authorList>
            <person name="Hensen N."/>
            <person name="Bonometti L."/>
            <person name="Westerberg I."/>
            <person name="Brannstrom I.O."/>
            <person name="Guillou S."/>
            <person name="Cros-Aarteil S."/>
            <person name="Calhoun S."/>
            <person name="Haridas S."/>
            <person name="Kuo A."/>
            <person name="Mondo S."/>
            <person name="Pangilinan J."/>
            <person name="Riley R."/>
            <person name="LaButti K."/>
            <person name="Andreopoulos B."/>
            <person name="Lipzen A."/>
            <person name="Chen C."/>
            <person name="Yan M."/>
            <person name="Daum C."/>
            <person name="Ng V."/>
            <person name="Clum A."/>
            <person name="Steindorff A."/>
            <person name="Ohm R.A."/>
            <person name="Martin F."/>
            <person name="Silar P."/>
            <person name="Natvig D.O."/>
            <person name="Lalanne C."/>
            <person name="Gautier V."/>
            <person name="Ament-Velasquez S.L."/>
            <person name="Kruys A."/>
            <person name="Hutchinson M.I."/>
            <person name="Powell A.J."/>
            <person name="Barry K."/>
            <person name="Miller A.N."/>
            <person name="Grigoriev I.V."/>
            <person name="Debuchy R."/>
            <person name="Gladieux P."/>
            <person name="Hiltunen Thoren M."/>
            <person name="Johannesson H."/>
        </authorList>
    </citation>
    <scope>NUCLEOTIDE SEQUENCE</scope>
    <source>
        <strain evidence="1">CBS 757.83</strain>
    </source>
</reference>
<dbReference type="AlphaFoldDB" id="A0AAN6PTD6"/>
<protein>
    <submittedName>
        <fullName evidence="1">Uncharacterized protein</fullName>
    </submittedName>
</protein>
<dbReference type="EMBL" id="MU863701">
    <property type="protein sequence ID" value="KAK4096681.1"/>
    <property type="molecule type" value="Genomic_DNA"/>
</dbReference>
<evidence type="ECO:0000313" key="1">
    <source>
        <dbReference type="EMBL" id="KAK4096681.1"/>
    </source>
</evidence>
<comment type="caution">
    <text evidence="1">The sequence shown here is derived from an EMBL/GenBank/DDBJ whole genome shotgun (WGS) entry which is preliminary data.</text>
</comment>
<organism evidence="1 2">
    <name type="scientific">Parathielavia hyrcaniae</name>
    <dbReference type="NCBI Taxonomy" id="113614"/>
    <lineage>
        <taxon>Eukaryota</taxon>
        <taxon>Fungi</taxon>
        <taxon>Dikarya</taxon>
        <taxon>Ascomycota</taxon>
        <taxon>Pezizomycotina</taxon>
        <taxon>Sordariomycetes</taxon>
        <taxon>Sordariomycetidae</taxon>
        <taxon>Sordariales</taxon>
        <taxon>Chaetomiaceae</taxon>
        <taxon>Parathielavia</taxon>
    </lineage>
</organism>
<accession>A0AAN6PTD6</accession>
<reference evidence="1" key="2">
    <citation type="submission" date="2023-05" db="EMBL/GenBank/DDBJ databases">
        <authorList>
            <consortium name="Lawrence Berkeley National Laboratory"/>
            <person name="Steindorff A."/>
            <person name="Hensen N."/>
            <person name="Bonometti L."/>
            <person name="Westerberg I."/>
            <person name="Brannstrom I.O."/>
            <person name="Guillou S."/>
            <person name="Cros-Aarteil S."/>
            <person name="Calhoun S."/>
            <person name="Haridas S."/>
            <person name="Kuo A."/>
            <person name="Mondo S."/>
            <person name="Pangilinan J."/>
            <person name="Riley R."/>
            <person name="Labutti K."/>
            <person name="Andreopoulos B."/>
            <person name="Lipzen A."/>
            <person name="Chen C."/>
            <person name="Yanf M."/>
            <person name="Daum C."/>
            <person name="Ng V."/>
            <person name="Clum A."/>
            <person name="Ohm R."/>
            <person name="Martin F."/>
            <person name="Silar P."/>
            <person name="Natvig D."/>
            <person name="Lalanne C."/>
            <person name="Gautier V."/>
            <person name="Ament-Velasquez S.L."/>
            <person name="Kruys A."/>
            <person name="Hutchinson M.I."/>
            <person name="Powell A.J."/>
            <person name="Barry K."/>
            <person name="Miller A.N."/>
            <person name="Grigoriev I.V."/>
            <person name="Debuchy R."/>
            <person name="Gladieux P."/>
            <person name="Thoren M.H."/>
            <person name="Johannesson H."/>
        </authorList>
    </citation>
    <scope>NUCLEOTIDE SEQUENCE</scope>
    <source>
        <strain evidence="1">CBS 757.83</strain>
    </source>
</reference>
<evidence type="ECO:0000313" key="2">
    <source>
        <dbReference type="Proteomes" id="UP001305647"/>
    </source>
</evidence>